<dbReference type="FunFam" id="3.40.605.10:FF:000026">
    <property type="entry name" value="Aldehyde dehydrogenase, putative"/>
    <property type="match status" value="1"/>
</dbReference>
<proteinExistence type="inferred from homology"/>
<organism evidence="4 5">
    <name type="scientific">Mycobacterium gordonae</name>
    <dbReference type="NCBI Taxonomy" id="1778"/>
    <lineage>
        <taxon>Bacteria</taxon>
        <taxon>Bacillati</taxon>
        <taxon>Actinomycetota</taxon>
        <taxon>Actinomycetes</taxon>
        <taxon>Mycobacteriales</taxon>
        <taxon>Mycobacteriaceae</taxon>
        <taxon>Mycobacterium</taxon>
    </lineage>
</organism>
<comment type="similarity">
    <text evidence="1">Belongs to the aldehyde dehydrogenase family.</text>
</comment>
<accession>A0A1A6B6C1</accession>
<dbReference type="InterPro" id="IPR016162">
    <property type="entry name" value="Ald_DH_N"/>
</dbReference>
<evidence type="ECO:0000313" key="5">
    <source>
        <dbReference type="Proteomes" id="UP000093757"/>
    </source>
</evidence>
<comment type="caution">
    <text evidence="4">The sequence shown here is derived from an EMBL/GenBank/DDBJ whole genome shotgun (WGS) entry which is preliminary data.</text>
</comment>
<dbReference type="PANTHER" id="PTHR42804">
    <property type="entry name" value="ALDEHYDE DEHYDROGENASE"/>
    <property type="match status" value="1"/>
</dbReference>
<gene>
    <name evidence="4" type="ORF">A9W98_05405</name>
</gene>
<evidence type="ECO:0000256" key="1">
    <source>
        <dbReference type="ARBA" id="ARBA00009986"/>
    </source>
</evidence>
<dbReference type="Gene3D" id="3.40.309.10">
    <property type="entry name" value="Aldehyde Dehydrogenase, Chain A, domain 2"/>
    <property type="match status" value="1"/>
</dbReference>
<dbReference type="EMBL" id="MAEM01000571">
    <property type="protein sequence ID" value="OBR97830.1"/>
    <property type="molecule type" value="Genomic_DNA"/>
</dbReference>
<dbReference type="AlphaFoldDB" id="A0A1A6B6C1"/>
<evidence type="ECO:0000259" key="3">
    <source>
        <dbReference type="Pfam" id="PF00171"/>
    </source>
</evidence>
<name>A0A1A6B6C1_MYCGO</name>
<dbReference type="Gene3D" id="3.40.605.10">
    <property type="entry name" value="Aldehyde Dehydrogenase, Chain A, domain 1"/>
    <property type="match status" value="1"/>
</dbReference>
<keyword evidence="2" id="KW-0560">Oxidoreductase</keyword>
<dbReference type="SUPFAM" id="SSF53720">
    <property type="entry name" value="ALDH-like"/>
    <property type="match status" value="1"/>
</dbReference>
<dbReference type="InterPro" id="IPR016163">
    <property type="entry name" value="Ald_DH_C"/>
</dbReference>
<dbReference type="GO" id="GO:0016620">
    <property type="term" value="F:oxidoreductase activity, acting on the aldehyde or oxo group of donors, NAD or NADP as acceptor"/>
    <property type="evidence" value="ECO:0007669"/>
    <property type="project" value="InterPro"/>
</dbReference>
<reference evidence="4 5" key="1">
    <citation type="submission" date="2016-06" db="EMBL/GenBank/DDBJ databases">
        <authorList>
            <person name="Kjaerup R.B."/>
            <person name="Dalgaard T.S."/>
            <person name="Juul-Madsen H.R."/>
        </authorList>
    </citation>
    <scope>NUCLEOTIDE SEQUENCE [LARGE SCALE GENOMIC DNA]</scope>
    <source>
        <strain evidence="4 5">1245752.6</strain>
    </source>
</reference>
<dbReference type="Pfam" id="PF00171">
    <property type="entry name" value="Aldedh"/>
    <property type="match status" value="1"/>
</dbReference>
<evidence type="ECO:0000256" key="2">
    <source>
        <dbReference type="ARBA" id="ARBA00023002"/>
    </source>
</evidence>
<sequence>MCVFPFADEEAIELANDTRYGSGAAVYTRDISRALRVSRALRAGNVGVNSWTLQPHAPFGGMKESGVGRENGKAGLMEYLETKTAFIGRPSGVP</sequence>
<dbReference type="Proteomes" id="UP000093757">
    <property type="component" value="Unassembled WGS sequence"/>
</dbReference>
<feature type="domain" description="Aldehyde dehydrogenase" evidence="3">
    <location>
        <begin position="2"/>
        <end position="84"/>
    </location>
</feature>
<dbReference type="PANTHER" id="PTHR42804:SF1">
    <property type="entry name" value="ALDEHYDE DEHYDROGENASE-RELATED"/>
    <property type="match status" value="1"/>
</dbReference>
<evidence type="ECO:0000313" key="4">
    <source>
        <dbReference type="EMBL" id="OBR97830.1"/>
    </source>
</evidence>
<dbReference type="InterPro" id="IPR015590">
    <property type="entry name" value="Aldehyde_DH_dom"/>
</dbReference>
<protein>
    <recommendedName>
        <fullName evidence="3">Aldehyde dehydrogenase domain-containing protein</fullName>
    </recommendedName>
</protein>
<dbReference type="InterPro" id="IPR016161">
    <property type="entry name" value="Ald_DH/histidinol_DH"/>
</dbReference>